<dbReference type="EMBL" id="JFYZ01000093">
    <property type="protein sequence ID" value="EZP67200.1"/>
    <property type="molecule type" value="Genomic_DNA"/>
</dbReference>
<comment type="similarity">
    <text evidence="1">Belongs to the transferase hexapeptide repeat family.</text>
</comment>
<dbReference type="SUPFAM" id="SSF51161">
    <property type="entry name" value="Trimeric LpxA-like enzymes"/>
    <property type="match status" value="1"/>
</dbReference>
<name>A0A031J3C3_9SPHN</name>
<accession>A0A031J3C3</accession>
<organism evidence="3 4">
    <name type="scientific">Novosphingobium resinovorum</name>
    <dbReference type="NCBI Taxonomy" id="158500"/>
    <lineage>
        <taxon>Bacteria</taxon>
        <taxon>Pseudomonadati</taxon>
        <taxon>Pseudomonadota</taxon>
        <taxon>Alphaproteobacteria</taxon>
        <taxon>Sphingomonadales</taxon>
        <taxon>Sphingomonadaceae</taxon>
        <taxon>Novosphingobium</taxon>
    </lineage>
</organism>
<proteinExistence type="inferred from homology"/>
<dbReference type="Proteomes" id="UP000024329">
    <property type="component" value="Unassembled WGS sequence"/>
</dbReference>
<dbReference type="PANTHER" id="PTHR23416:SF23">
    <property type="entry name" value="ACETYLTRANSFERASE C18B11.09C-RELATED"/>
    <property type="match status" value="1"/>
</dbReference>
<dbReference type="AlphaFoldDB" id="A0A031J3C3"/>
<dbReference type="Gene3D" id="2.160.10.10">
    <property type="entry name" value="Hexapeptide repeat proteins"/>
    <property type="match status" value="1"/>
</dbReference>
<reference evidence="3 4" key="1">
    <citation type="submission" date="2014-03" db="EMBL/GenBank/DDBJ databases">
        <title>Whole genome sequence of Novosphingobium resinovorum KF1.</title>
        <authorList>
            <person name="Gan H.M."/>
            <person name="Gan H.Y."/>
            <person name="Chew T.H."/>
            <person name="Savka M.A."/>
        </authorList>
    </citation>
    <scope>NUCLEOTIDE SEQUENCE [LARGE SCALE GENOMIC DNA]</scope>
    <source>
        <strain evidence="3 4">KF1</strain>
    </source>
</reference>
<dbReference type="GO" id="GO:0005829">
    <property type="term" value="C:cytosol"/>
    <property type="evidence" value="ECO:0007669"/>
    <property type="project" value="TreeGrafter"/>
</dbReference>
<comment type="caution">
    <text evidence="3">The sequence shown here is derived from an EMBL/GenBank/DDBJ whole genome shotgun (WGS) entry which is preliminary data.</text>
</comment>
<dbReference type="GO" id="GO:0008374">
    <property type="term" value="F:O-acyltransferase activity"/>
    <property type="evidence" value="ECO:0007669"/>
    <property type="project" value="TreeGrafter"/>
</dbReference>
<dbReference type="InterPro" id="IPR011004">
    <property type="entry name" value="Trimer_LpxA-like_sf"/>
</dbReference>
<evidence type="ECO:0000256" key="1">
    <source>
        <dbReference type="ARBA" id="ARBA00007274"/>
    </source>
</evidence>
<keyword evidence="2 3" id="KW-0808">Transferase</keyword>
<protein>
    <submittedName>
        <fullName evidence="3">Acetyltransferase (Isoleucine patch superfamily)</fullName>
    </submittedName>
</protein>
<evidence type="ECO:0000313" key="3">
    <source>
        <dbReference type="EMBL" id="EZP67200.1"/>
    </source>
</evidence>
<evidence type="ECO:0000313" key="4">
    <source>
        <dbReference type="Proteomes" id="UP000024329"/>
    </source>
</evidence>
<dbReference type="eggNOG" id="COG0110">
    <property type="taxonomic scope" value="Bacteria"/>
</dbReference>
<gene>
    <name evidence="3" type="ORF">BV97_05739</name>
</gene>
<sequence>MGAFSVLGEQVDCYAMDKIVIGSKVAVSQRSFLCAGTHDVGSLLRPLVTAPIRIDDHVWICSESLIMPGIHVGEGAVVGARSLVTRDLPSWMICVGNPCRPIRTRELNDLN</sequence>
<dbReference type="InterPro" id="IPR051159">
    <property type="entry name" value="Hexapeptide_acetyltransf"/>
</dbReference>
<dbReference type="PANTHER" id="PTHR23416">
    <property type="entry name" value="SIALIC ACID SYNTHASE-RELATED"/>
    <property type="match status" value="1"/>
</dbReference>
<evidence type="ECO:0000256" key="2">
    <source>
        <dbReference type="ARBA" id="ARBA00022679"/>
    </source>
</evidence>